<evidence type="ECO:0000259" key="7">
    <source>
        <dbReference type="PROSITE" id="PS50010"/>
    </source>
</evidence>
<dbReference type="Ensembl" id="ENSACAT00000002215.4">
    <property type="protein sequence ID" value="ENSACAP00000002156.4"/>
    <property type="gene ID" value="ENSACAG00000002149.4"/>
</dbReference>
<feature type="domain" description="SH3" evidence="5">
    <location>
        <begin position="1724"/>
        <end position="1785"/>
    </location>
</feature>
<dbReference type="Gene3D" id="1.20.900.10">
    <property type="entry name" value="Dbl homology (DH) domain"/>
    <property type="match status" value="1"/>
</dbReference>
<dbReference type="GO" id="GO:0035556">
    <property type="term" value="P:intracellular signal transduction"/>
    <property type="evidence" value="ECO:0007669"/>
    <property type="project" value="InterPro"/>
</dbReference>
<dbReference type="eggNOG" id="KOG3523">
    <property type="taxonomic scope" value="Eukaryota"/>
</dbReference>
<dbReference type="Gene3D" id="2.30.29.30">
    <property type="entry name" value="Pleckstrin-homology domain (PH domain)/Phosphotyrosine-binding domain (PTB)"/>
    <property type="match status" value="1"/>
</dbReference>
<dbReference type="InterPro" id="IPR001452">
    <property type="entry name" value="SH3_domain"/>
</dbReference>
<keyword evidence="1 3" id="KW-0728">SH3 domain</keyword>
<dbReference type="SMART" id="SM00326">
    <property type="entry name" value="SH3"/>
    <property type="match status" value="1"/>
</dbReference>
<dbReference type="InterPro" id="IPR047271">
    <property type="entry name" value="Ephexin-like"/>
</dbReference>
<dbReference type="GO" id="GO:0032956">
    <property type="term" value="P:regulation of actin cytoskeleton organization"/>
    <property type="evidence" value="ECO:0000318"/>
    <property type="project" value="GO_Central"/>
</dbReference>
<sequence length="1810" mass="205294">MGYRGIENEIHCYRRLLKKDLMLMEPTKIKRRHSFPPPTNVFHEASGTPASRRHNSGLHLITMSKLSEEQVAEKKEVAYFSEDLPLFFVVEEQIRGTFSNSFEKETPVALERRQKDPSEWAGSLEEERDRIIQEVSLNDSKDSFLNCHQGELTDASSSGTFPASLSNTLAQTPNTPSNVAVRQVEAHAFGGFPPSYNLHDTVSQKLCVESESFPVSKYHQNTELFGVRSDEDHSLEAQYETDKEMSSKTEGSGKIKPRPSRKSEEENVKELVIQKEKVNSYLPYQPGAGCSEHRTANLGKLDGCSPLESCDHSGLSKKELGGKSFMCTTLHLQEDEEDDSEGSQTHSLKEMIQTKHVKSSEQLEDKHEKMEEEREGDLHRKTMEYKIKAKSTQKLRHSDAQEEQEWGTQIRKTPRKEEQKDGMASSQDMLGLDTVYNLKNTLHLPDLNESSAFPETEGFALSFKVFSPSHCLDSNVETTAMSSDTKPVQYPGNTSPSTQSQICHEFRELESSGRHDQEVFEHPTDENRVSGNVEGQKSNWIVDGEGMAILCKNPNSQDLHYSKSRECTGNVELHICTSMSGITRTVGPAQKDSGKEPSDGNYMLCEESDSIEEPANKKLPVSWQMDLVTQEEALTLDSDTVVQASSKNGTCDKNFDKYSQSSICEIHQSVSPEEGRSTTKDNVDLTTLTSLSPQKGDFPITYLEEHQHVETSMNKFQFLGEEAAIDTFCMKHEVSINDSSCLPVLEEGRTEFDHNTDISSFPTTDMAQLKESSVPMSISNQCLALEPASSHFDQLSLSPPCCSTPVQLLTSPDNIDLPAQPKADIPHSRCLHHSLEQVPSCNQTCVFPTALKKEKSRSDTELSDQCPNPECDFNQYSQSPDPVSHSEQFVNNQLLPMPIVLQKLTDHCIFSEHTGNQSIQRDDFNPIKEHTEYLMEYPAFTANRPFQTSNMNKLPSLAGNQFFQQLVEMPESNVSCNCTESNRCEHTTVPIANFFSQSRDSSFKSESLAKNQTLDNRVEENPVLQMAKLARGAALQSRKDGNIPETSCECKMLDTHSDIVILGNYASAVDSTGETMPQVMDVLDGKSSFDHTFNPSLDRQKKCEATESKTSRQPPTLLAFTNPIHFLQLGPPSPPARYPSNPQADFQEIQWQQEQAGFAKTATFMAKDTGSPRKGLEKSVMEPISAIYQKTDRVAKHPALEKSSSCPYTNVALRSPKESALSSKTQEVLVKHRSKSKDWHRHGMRKISIPTENELDMIASFVPSKGDAHEHKDKRNHLEQVQCGEKKPEATVENIKRRHSKLINSSKVLYQEYSDVILNKAIQSQKRADSLIEDVELGSASSLRLQRKVLPLQDSYPQRLSVSSTASLWQDIPKVRESTMLQSMTREEQKLQEAKFELIASEASYLRSLNVAVDHFQHAPELQAVLTNQDRQWLFSRLQDVRDVSANFLFDLEEKLEENMFSFNVCDVALRHASEFRRVYLPYVTNQAYQEQTFKRLLNGVPAFQQVLERLESDPVCQRLSLKSFLILPFQRITRLKLLLQNILKRTQPGAEEEIQATQAYDALEKLIKDCNENVQRMKSTEELIHLSQNMEFECKIFPLISQSRRLVKCGELTALEYNLSVKWKLTTRSIYLHLFNDYLLLSRPKENGRFIVFDYAASSDVRGEKCEMKLHGANKNVFRLFLLQNNQGKKVEFLFRTEIQSEKLRWISALSPQQTERDLLNDSDTPQVQCVKSYKARENDELALEKADIIIVLRHTTDGWIEGMKLSDGERGWFPSDHVEFISCKHVRQMNLREEQRVKNAKQQVFHRK</sequence>
<dbReference type="InterPro" id="IPR035899">
    <property type="entry name" value="DBL_dom_sf"/>
</dbReference>
<dbReference type="GO" id="GO:0005085">
    <property type="term" value="F:guanyl-nucleotide exchange factor activity"/>
    <property type="evidence" value="ECO:0007669"/>
    <property type="project" value="UniProtKB-KW"/>
</dbReference>
<dbReference type="InterPro" id="IPR000219">
    <property type="entry name" value="DH_dom"/>
</dbReference>
<proteinExistence type="predicted"/>
<dbReference type="GO" id="GO:0005737">
    <property type="term" value="C:cytoplasm"/>
    <property type="evidence" value="ECO:0000318"/>
    <property type="project" value="GO_Central"/>
</dbReference>
<dbReference type="PROSITE" id="PS50010">
    <property type="entry name" value="DH_2"/>
    <property type="match status" value="1"/>
</dbReference>
<dbReference type="GeneTree" id="ENSGT01030000234571"/>
<dbReference type="SMART" id="SM00325">
    <property type="entry name" value="RhoGEF"/>
    <property type="match status" value="1"/>
</dbReference>
<keyword evidence="9" id="KW-1185">Reference proteome</keyword>
<evidence type="ECO:0000256" key="3">
    <source>
        <dbReference type="PROSITE-ProRule" id="PRU00192"/>
    </source>
</evidence>
<dbReference type="Pfam" id="PF00621">
    <property type="entry name" value="RhoGEF"/>
    <property type="match status" value="1"/>
</dbReference>
<evidence type="ECO:0008006" key="10">
    <source>
        <dbReference type="Google" id="ProtNLM"/>
    </source>
</evidence>
<dbReference type="InParanoid" id="G1KAF6"/>
<feature type="region of interest" description="Disordered" evidence="4">
    <location>
        <begin position="237"/>
        <end position="268"/>
    </location>
</feature>
<dbReference type="InterPro" id="IPR001331">
    <property type="entry name" value="GDS_CDC24_CS"/>
</dbReference>
<dbReference type="SUPFAM" id="SSF48065">
    <property type="entry name" value="DBL homology domain (DH-domain)"/>
    <property type="match status" value="1"/>
</dbReference>
<dbReference type="CDD" id="cd00160">
    <property type="entry name" value="RhoGEF"/>
    <property type="match status" value="1"/>
</dbReference>
<dbReference type="GO" id="GO:0005634">
    <property type="term" value="C:nucleus"/>
    <property type="evidence" value="ECO:0000318"/>
    <property type="project" value="GO_Central"/>
</dbReference>
<feature type="region of interest" description="Disordered" evidence="4">
    <location>
        <begin position="334"/>
        <end position="426"/>
    </location>
</feature>
<dbReference type="InterPro" id="IPR047270">
    <property type="entry name" value="PH_ephexin"/>
</dbReference>
<dbReference type="SUPFAM" id="SSF50729">
    <property type="entry name" value="PH domain-like"/>
    <property type="match status" value="1"/>
</dbReference>
<dbReference type="PROSITE" id="PS50003">
    <property type="entry name" value="PH_DOMAIN"/>
    <property type="match status" value="1"/>
</dbReference>
<accession>G1KAF6</accession>
<evidence type="ECO:0000313" key="8">
    <source>
        <dbReference type="Ensembl" id="ENSACAP00000002156.4"/>
    </source>
</evidence>
<keyword evidence="2" id="KW-0344">Guanine-nucleotide releasing factor</keyword>
<evidence type="ECO:0000256" key="4">
    <source>
        <dbReference type="SAM" id="MobiDB-lite"/>
    </source>
</evidence>
<dbReference type="Gene3D" id="2.30.30.40">
    <property type="entry name" value="SH3 Domains"/>
    <property type="match status" value="1"/>
</dbReference>
<organism evidence="8 9">
    <name type="scientific">Anolis carolinensis</name>
    <name type="common">Green anole</name>
    <name type="synonym">American chameleon</name>
    <dbReference type="NCBI Taxonomy" id="28377"/>
    <lineage>
        <taxon>Eukaryota</taxon>
        <taxon>Metazoa</taxon>
        <taxon>Chordata</taxon>
        <taxon>Craniata</taxon>
        <taxon>Vertebrata</taxon>
        <taxon>Euteleostomi</taxon>
        <taxon>Lepidosauria</taxon>
        <taxon>Squamata</taxon>
        <taxon>Bifurcata</taxon>
        <taxon>Unidentata</taxon>
        <taxon>Episquamata</taxon>
        <taxon>Toxicofera</taxon>
        <taxon>Iguania</taxon>
        <taxon>Dactyloidae</taxon>
        <taxon>Anolis</taxon>
    </lineage>
</organism>
<evidence type="ECO:0000313" key="9">
    <source>
        <dbReference type="Proteomes" id="UP000001646"/>
    </source>
</evidence>
<dbReference type="PANTHER" id="PTHR12845">
    <property type="entry name" value="GUANINE NUCLEOTIDE EXCHANGE FACTOR"/>
    <property type="match status" value="1"/>
</dbReference>
<name>G1KAF6_ANOCA</name>
<dbReference type="Pfam" id="PF00018">
    <property type="entry name" value="SH3_1"/>
    <property type="match status" value="1"/>
</dbReference>
<dbReference type="PROSITE" id="PS00741">
    <property type="entry name" value="DH_1"/>
    <property type="match status" value="1"/>
</dbReference>
<dbReference type="RefSeq" id="XP_008109554.1">
    <property type="nucleotide sequence ID" value="XM_008111347.3"/>
</dbReference>
<reference evidence="8 9" key="1">
    <citation type="submission" date="2009-12" db="EMBL/GenBank/DDBJ databases">
        <title>The Genome Sequence of Anolis carolinensis (Green Anole Lizard).</title>
        <authorList>
            <consortium name="The Genome Sequencing Platform"/>
            <person name="Di Palma F."/>
            <person name="Alfoldi J."/>
            <person name="Heiman D."/>
            <person name="Young S."/>
            <person name="Grabherr M."/>
            <person name="Johnson J."/>
            <person name="Lander E.S."/>
            <person name="Lindblad-Toh K."/>
        </authorList>
    </citation>
    <scope>NUCLEOTIDE SEQUENCE [LARGE SCALE GENOMIC DNA]</scope>
    <source>
        <strain evidence="8 9">JBL SC #1</strain>
    </source>
</reference>
<dbReference type="InterPro" id="IPR036028">
    <property type="entry name" value="SH3-like_dom_sf"/>
</dbReference>
<dbReference type="STRING" id="28377.ENSACAP00000002156"/>
<dbReference type="InterPro" id="IPR011993">
    <property type="entry name" value="PH-like_dom_sf"/>
</dbReference>
<dbReference type="GeneID" id="100561372"/>
<dbReference type="PANTHER" id="PTHR12845:SF2">
    <property type="entry name" value="DH DOMAIN-CONTAINING PROTEIN-RELATED"/>
    <property type="match status" value="1"/>
</dbReference>
<dbReference type="InterPro" id="IPR001849">
    <property type="entry name" value="PH_domain"/>
</dbReference>
<evidence type="ECO:0000259" key="6">
    <source>
        <dbReference type="PROSITE" id="PS50003"/>
    </source>
</evidence>
<feature type="domain" description="DH" evidence="7">
    <location>
        <begin position="1390"/>
        <end position="1574"/>
    </location>
</feature>
<dbReference type="PROSITE" id="PS50002">
    <property type="entry name" value="SH3"/>
    <property type="match status" value="1"/>
</dbReference>
<feature type="domain" description="PH" evidence="6">
    <location>
        <begin position="1606"/>
        <end position="1716"/>
    </location>
</feature>
<dbReference type="FunFam" id="1.20.900.10:FF:000007">
    <property type="entry name" value="rho guanine nucleotide exchange factor 19"/>
    <property type="match status" value="1"/>
</dbReference>
<evidence type="ECO:0000256" key="2">
    <source>
        <dbReference type="ARBA" id="ARBA00022658"/>
    </source>
</evidence>
<protein>
    <recommendedName>
        <fullName evidence="10">Rho guanine nucleotide exchange factor 5</fullName>
    </recommendedName>
</protein>
<dbReference type="SMART" id="SM00233">
    <property type="entry name" value="PH"/>
    <property type="match status" value="1"/>
</dbReference>
<dbReference type="SUPFAM" id="SSF50044">
    <property type="entry name" value="SH3-domain"/>
    <property type="match status" value="1"/>
</dbReference>
<dbReference type="OrthoDB" id="27593at2759"/>
<feature type="compositionally biased region" description="Basic and acidic residues" evidence="4">
    <location>
        <begin position="347"/>
        <end position="387"/>
    </location>
</feature>
<dbReference type="Bgee" id="ENSACAG00000002149">
    <property type="expression patterns" value="Expressed in dewlap and 10 other cell types or tissues"/>
</dbReference>
<dbReference type="CDD" id="cd01221">
    <property type="entry name" value="PH_ephexin"/>
    <property type="match status" value="1"/>
</dbReference>
<reference evidence="8" key="2">
    <citation type="submission" date="2025-08" db="UniProtKB">
        <authorList>
            <consortium name="Ensembl"/>
        </authorList>
    </citation>
    <scope>IDENTIFICATION</scope>
</reference>
<reference evidence="8" key="3">
    <citation type="submission" date="2025-09" db="UniProtKB">
        <authorList>
            <consortium name="Ensembl"/>
        </authorList>
    </citation>
    <scope>IDENTIFICATION</scope>
</reference>
<dbReference type="HOGENOM" id="CLU_012820_5_1_1"/>
<dbReference type="KEGG" id="acs:100561372"/>
<evidence type="ECO:0000259" key="5">
    <source>
        <dbReference type="PROSITE" id="PS50002"/>
    </source>
</evidence>
<evidence type="ECO:0000256" key="1">
    <source>
        <dbReference type="ARBA" id="ARBA00022443"/>
    </source>
</evidence>
<dbReference type="Proteomes" id="UP000001646">
    <property type="component" value="Chromosome 5"/>
</dbReference>
<feature type="compositionally biased region" description="Basic and acidic residues" evidence="4">
    <location>
        <begin position="237"/>
        <end position="253"/>
    </location>
</feature>
<gene>
    <name evidence="8" type="primary">LOC100561372</name>
</gene>